<keyword evidence="4" id="KW-0809">Transit peptide</keyword>
<comment type="caution">
    <text evidence="8">The sequence shown here is derived from an EMBL/GenBank/DDBJ whole genome shotgun (WGS) entry which is preliminary data.</text>
</comment>
<dbReference type="InterPro" id="IPR006885">
    <property type="entry name" value="NADH_UbQ_FeS_4_mit-like"/>
</dbReference>
<evidence type="ECO:0000256" key="3">
    <source>
        <dbReference type="ARBA" id="ARBA00022660"/>
    </source>
</evidence>
<keyword evidence="6" id="KW-0472">Membrane</keyword>
<gene>
    <name evidence="8" type="ORF">D3P05_23755</name>
</gene>
<dbReference type="InterPro" id="IPR038532">
    <property type="entry name" value="NDUFS4-like_sf"/>
</dbReference>
<evidence type="ECO:0000256" key="1">
    <source>
        <dbReference type="ARBA" id="ARBA00004370"/>
    </source>
</evidence>
<keyword evidence="2" id="KW-0813">Transport</keyword>
<evidence type="ECO:0000256" key="5">
    <source>
        <dbReference type="ARBA" id="ARBA00022982"/>
    </source>
</evidence>
<evidence type="ECO:0000256" key="4">
    <source>
        <dbReference type="ARBA" id="ARBA00022946"/>
    </source>
</evidence>
<dbReference type="OrthoDB" id="7267013at2"/>
<organism evidence="8 9">
    <name type="scientific">Paracoccus siganidrum</name>
    <dbReference type="NCBI Taxonomy" id="1276757"/>
    <lineage>
        <taxon>Bacteria</taxon>
        <taxon>Pseudomonadati</taxon>
        <taxon>Pseudomonadota</taxon>
        <taxon>Alphaproteobacteria</taxon>
        <taxon>Rhodobacterales</taxon>
        <taxon>Paracoccaceae</taxon>
        <taxon>Paracoccus</taxon>
    </lineage>
</organism>
<keyword evidence="5" id="KW-0249">Electron transport</keyword>
<dbReference type="GO" id="GO:0016020">
    <property type="term" value="C:membrane"/>
    <property type="evidence" value="ECO:0007669"/>
    <property type="project" value="UniProtKB-SubCell"/>
</dbReference>
<dbReference type="AlphaFoldDB" id="A0A418ZQS3"/>
<dbReference type="Proteomes" id="UP000283587">
    <property type="component" value="Unassembled WGS sequence"/>
</dbReference>
<evidence type="ECO:0000256" key="7">
    <source>
        <dbReference type="SAM" id="MobiDB-lite"/>
    </source>
</evidence>
<evidence type="ECO:0000256" key="6">
    <source>
        <dbReference type="ARBA" id="ARBA00023136"/>
    </source>
</evidence>
<keyword evidence="9" id="KW-1185">Reference proteome</keyword>
<name>A0A418ZQS3_9RHOB</name>
<proteinExistence type="predicted"/>
<dbReference type="EMBL" id="QZEW01000207">
    <property type="protein sequence ID" value="RJK98647.1"/>
    <property type="molecule type" value="Genomic_DNA"/>
</dbReference>
<dbReference type="GO" id="GO:0022900">
    <property type="term" value="P:electron transport chain"/>
    <property type="evidence" value="ECO:0007669"/>
    <property type="project" value="InterPro"/>
</dbReference>
<accession>A0A418ZQS3</accession>
<evidence type="ECO:0000256" key="2">
    <source>
        <dbReference type="ARBA" id="ARBA00022448"/>
    </source>
</evidence>
<feature type="region of interest" description="Disordered" evidence="7">
    <location>
        <begin position="1"/>
        <end position="26"/>
    </location>
</feature>
<dbReference type="RefSeq" id="WP_119901185.1">
    <property type="nucleotide sequence ID" value="NZ_QNRC01000014.1"/>
</dbReference>
<protein>
    <recommendedName>
        <fullName evidence="10">ETC complex I subunit</fullName>
    </recommendedName>
</protein>
<evidence type="ECO:0000313" key="9">
    <source>
        <dbReference type="Proteomes" id="UP000283587"/>
    </source>
</evidence>
<comment type="subcellular location">
    <subcellularLocation>
        <location evidence="1">Membrane</location>
    </subcellularLocation>
</comment>
<reference evidence="9" key="1">
    <citation type="submission" date="2018-09" db="EMBL/GenBank/DDBJ databases">
        <title>Paracoccus onubensis nov. sp. a moderate halophilic bacterium isolated from Gruta de las Maravillas (Aracena, Spain).</title>
        <authorList>
            <person name="Jurado V."/>
            <person name="Gutierrez-Patricio S."/>
            <person name="Gonzalez-Pimentel J.L."/>
            <person name="Miller A.Z."/>
            <person name="Laiz L."/>
            <person name="Saiz-Jimenez C."/>
        </authorList>
    </citation>
    <scope>NUCLEOTIDE SEQUENCE [LARGE SCALE GENOMIC DNA]</scope>
    <source>
        <strain evidence="9">DSM 26381</strain>
    </source>
</reference>
<dbReference type="Pfam" id="PF04800">
    <property type="entry name" value="NDUS4"/>
    <property type="match status" value="1"/>
</dbReference>
<keyword evidence="3" id="KW-0679">Respiratory chain</keyword>
<sequence>MEIVGQADDTRISAPPGWPSNRGRHVATRSALPDDAVARICRPSRSAMTSGRARAKGWRLVFERRSPPFIEPLMGWTGGSDTLPQVGLDFPTLEDAIRYAQGQGLACQLPSSARPEGA</sequence>
<evidence type="ECO:0008006" key="10">
    <source>
        <dbReference type="Google" id="ProtNLM"/>
    </source>
</evidence>
<dbReference type="Gene3D" id="3.30.160.190">
    <property type="entry name" value="atu1810 like domain"/>
    <property type="match status" value="1"/>
</dbReference>
<evidence type="ECO:0000313" key="8">
    <source>
        <dbReference type="EMBL" id="RJK98647.1"/>
    </source>
</evidence>